<name>A0A3N4LZA8_9PEZI</name>
<protein>
    <recommendedName>
        <fullName evidence="1">Trafficking protein particle complex II-specific subunit 65 IgD3 domain-containing protein</fullName>
    </recommendedName>
</protein>
<dbReference type="GO" id="GO:0006891">
    <property type="term" value="P:intra-Golgi vesicle-mediated transport"/>
    <property type="evidence" value="ECO:0007669"/>
    <property type="project" value="InterPro"/>
</dbReference>
<dbReference type="AlphaFoldDB" id="A0A3N4LZA8"/>
<accession>A0A3N4LZA8</accession>
<proteinExistence type="predicted"/>
<dbReference type="PANTHER" id="PTHR28159:SF1">
    <property type="entry name" value="TRAFFICKING PROTEIN PARTICLE COMPLEX II-SPECIFIC SUBUNIT 65"/>
    <property type="match status" value="1"/>
</dbReference>
<dbReference type="STRING" id="1051890.A0A3N4LZA8"/>
<dbReference type="InterPro" id="IPR024662">
    <property type="entry name" value="Trs65"/>
</dbReference>
<organism evidence="2 3">
    <name type="scientific">Terfezia boudieri ATCC MYA-4762</name>
    <dbReference type="NCBI Taxonomy" id="1051890"/>
    <lineage>
        <taxon>Eukaryota</taxon>
        <taxon>Fungi</taxon>
        <taxon>Dikarya</taxon>
        <taxon>Ascomycota</taxon>
        <taxon>Pezizomycotina</taxon>
        <taxon>Pezizomycetes</taxon>
        <taxon>Pezizales</taxon>
        <taxon>Pezizaceae</taxon>
        <taxon>Terfezia</taxon>
    </lineage>
</organism>
<dbReference type="GO" id="GO:0005802">
    <property type="term" value="C:trans-Golgi network"/>
    <property type="evidence" value="ECO:0007669"/>
    <property type="project" value="TreeGrafter"/>
</dbReference>
<evidence type="ECO:0000313" key="3">
    <source>
        <dbReference type="Proteomes" id="UP000267821"/>
    </source>
</evidence>
<dbReference type="EMBL" id="ML121529">
    <property type="protein sequence ID" value="RPB28243.1"/>
    <property type="molecule type" value="Genomic_DNA"/>
</dbReference>
<sequence length="570" mass="62556">MSNSVDIEAVPRTSTEILESSRLEVLVPHASDVDVARLIHEGNREISAIEALNDVPQRRSLFYDESVPVFVLMEHDPETQLGEDQYKSYISRVAISIEVVAVEGQIKSEQTSRPNDGIHVLHIATLDDQNSTRMRVDFHGKHLSVWKVVVPLGHPRTRLSSPKVLFAVVASIKPFEGLNEKVDHDYLTSRNVFGVNLLEAYSDDSFLGGPRPQLSALRVSRVSPAGHILRETSGSISHRSKRMFHLFPALNVRLRHSEVGTITKQNVIASLDIDISAVDIVLNKVGLTLTGGKAELIGGPLEALLPMTCRLRDEVTFLYSLDHRDPTNITTPALCPVTLSLEANVLVSNDCHPLVKSVWSTSIEISGTKVLPPMRMSRAMSGPMQYGTTIMSASGIRTTGPSPETSPILHFSAPYQLPSHDANGLVMTFSGPARVYVGEVFTWTVFVVNRSSRLRKLALIVPHKRWKADSGKVLPPAAHDGTGYVMDEGAVYTAHRSQILEPAELVCLMNDVRIGPLAPLACHTTELRFVALTTGVLNVEGVRVVDISMNPSETTECRDLPSIISVRHSK</sequence>
<dbReference type="Pfam" id="PF12735">
    <property type="entry name" value="IgD3_Trs65"/>
    <property type="match status" value="1"/>
</dbReference>
<dbReference type="GO" id="GO:1990071">
    <property type="term" value="C:TRAPPII protein complex"/>
    <property type="evidence" value="ECO:0007669"/>
    <property type="project" value="InterPro"/>
</dbReference>
<reference evidence="2 3" key="1">
    <citation type="journal article" date="2018" name="Nat. Ecol. Evol.">
        <title>Pezizomycetes genomes reveal the molecular basis of ectomycorrhizal truffle lifestyle.</title>
        <authorList>
            <person name="Murat C."/>
            <person name="Payen T."/>
            <person name="Noel B."/>
            <person name="Kuo A."/>
            <person name="Morin E."/>
            <person name="Chen J."/>
            <person name="Kohler A."/>
            <person name="Krizsan K."/>
            <person name="Balestrini R."/>
            <person name="Da Silva C."/>
            <person name="Montanini B."/>
            <person name="Hainaut M."/>
            <person name="Levati E."/>
            <person name="Barry K.W."/>
            <person name="Belfiori B."/>
            <person name="Cichocki N."/>
            <person name="Clum A."/>
            <person name="Dockter R.B."/>
            <person name="Fauchery L."/>
            <person name="Guy J."/>
            <person name="Iotti M."/>
            <person name="Le Tacon F."/>
            <person name="Lindquist E.A."/>
            <person name="Lipzen A."/>
            <person name="Malagnac F."/>
            <person name="Mello A."/>
            <person name="Molinier V."/>
            <person name="Miyauchi S."/>
            <person name="Poulain J."/>
            <person name="Riccioni C."/>
            <person name="Rubini A."/>
            <person name="Sitrit Y."/>
            <person name="Splivallo R."/>
            <person name="Traeger S."/>
            <person name="Wang M."/>
            <person name="Zifcakova L."/>
            <person name="Wipf D."/>
            <person name="Zambonelli A."/>
            <person name="Paolocci F."/>
            <person name="Nowrousian M."/>
            <person name="Ottonello S."/>
            <person name="Baldrian P."/>
            <person name="Spatafora J.W."/>
            <person name="Henrissat B."/>
            <person name="Nagy L.G."/>
            <person name="Aury J.M."/>
            <person name="Wincker P."/>
            <person name="Grigoriev I.V."/>
            <person name="Bonfante P."/>
            <person name="Martin F.M."/>
        </authorList>
    </citation>
    <scope>NUCLEOTIDE SEQUENCE [LARGE SCALE GENOMIC DNA]</scope>
    <source>
        <strain evidence="2 3">ATCC MYA-4762</strain>
    </source>
</reference>
<keyword evidence="3" id="KW-1185">Reference proteome</keyword>
<dbReference type="OrthoDB" id="5345392at2759"/>
<evidence type="ECO:0000259" key="1">
    <source>
        <dbReference type="Pfam" id="PF12735"/>
    </source>
</evidence>
<dbReference type="InterPro" id="IPR055420">
    <property type="entry name" value="IgD3_Trs65"/>
</dbReference>
<dbReference type="PANTHER" id="PTHR28159">
    <property type="entry name" value="TRAFFICKING PROTEIN PARTICLE COMPLEX II-SPECIFIC SUBUNIT 65"/>
    <property type="match status" value="1"/>
</dbReference>
<dbReference type="Proteomes" id="UP000267821">
    <property type="component" value="Unassembled WGS sequence"/>
</dbReference>
<dbReference type="InParanoid" id="A0A3N4LZA8"/>
<gene>
    <name evidence="2" type="ORF">L211DRAFT_801464</name>
</gene>
<feature type="domain" description="Trafficking protein particle complex II-specific subunit 65 IgD3" evidence="1">
    <location>
        <begin position="419"/>
        <end position="564"/>
    </location>
</feature>
<evidence type="ECO:0000313" key="2">
    <source>
        <dbReference type="EMBL" id="RPB28243.1"/>
    </source>
</evidence>